<feature type="compositionally biased region" description="Pro residues" evidence="1">
    <location>
        <begin position="60"/>
        <end position="72"/>
    </location>
</feature>
<dbReference type="SUPFAM" id="SSF101447">
    <property type="entry name" value="Formin homology 2 domain (FH2 domain)"/>
    <property type="match status" value="1"/>
</dbReference>
<organism evidence="2 3">
    <name type="scientific">Tanacetum coccineum</name>
    <dbReference type="NCBI Taxonomy" id="301880"/>
    <lineage>
        <taxon>Eukaryota</taxon>
        <taxon>Viridiplantae</taxon>
        <taxon>Streptophyta</taxon>
        <taxon>Embryophyta</taxon>
        <taxon>Tracheophyta</taxon>
        <taxon>Spermatophyta</taxon>
        <taxon>Magnoliopsida</taxon>
        <taxon>eudicotyledons</taxon>
        <taxon>Gunneridae</taxon>
        <taxon>Pentapetalae</taxon>
        <taxon>asterids</taxon>
        <taxon>campanulids</taxon>
        <taxon>Asterales</taxon>
        <taxon>Asteraceae</taxon>
        <taxon>Asteroideae</taxon>
        <taxon>Anthemideae</taxon>
        <taxon>Anthemidinae</taxon>
        <taxon>Tanacetum</taxon>
    </lineage>
</organism>
<comment type="caution">
    <text evidence="2">The sequence shown here is derived from an EMBL/GenBank/DDBJ whole genome shotgun (WGS) entry which is preliminary data.</text>
</comment>
<accession>A0ABQ5A8G1</accession>
<evidence type="ECO:0000313" key="3">
    <source>
        <dbReference type="Proteomes" id="UP001151760"/>
    </source>
</evidence>
<proteinExistence type="predicted"/>
<gene>
    <name evidence="2" type="ORF">Tco_0819478</name>
</gene>
<keyword evidence="3" id="KW-1185">Reference proteome</keyword>
<sequence length="156" mass="16767">MARTMSDDIGDVDIDMLTMEQYMALSRGNNGSGMLSLPWKPSAYSATGKPTPLPTTMTSLPPPPPPPPPPPSETTNDVVSYEEDVKFTLMSNSSGDSVESAGDVNVSMSPSNELFFKGGFPYLSVSRCHLLNGTIFLDDSVWVFGCGSCKWSCDIN</sequence>
<protein>
    <submittedName>
        <fullName evidence="2">Uncharacterized protein</fullName>
    </submittedName>
</protein>
<evidence type="ECO:0000313" key="2">
    <source>
        <dbReference type="EMBL" id="GJS98308.1"/>
    </source>
</evidence>
<dbReference type="Proteomes" id="UP001151760">
    <property type="component" value="Unassembled WGS sequence"/>
</dbReference>
<feature type="region of interest" description="Disordered" evidence="1">
    <location>
        <begin position="45"/>
        <end position="77"/>
    </location>
</feature>
<dbReference type="EMBL" id="BQNB010012033">
    <property type="protein sequence ID" value="GJS98308.1"/>
    <property type="molecule type" value="Genomic_DNA"/>
</dbReference>
<name>A0ABQ5A8G1_9ASTR</name>
<evidence type="ECO:0000256" key="1">
    <source>
        <dbReference type="SAM" id="MobiDB-lite"/>
    </source>
</evidence>
<reference evidence="2" key="2">
    <citation type="submission" date="2022-01" db="EMBL/GenBank/DDBJ databases">
        <authorList>
            <person name="Yamashiro T."/>
            <person name="Shiraishi A."/>
            <person name="Satake H."/>
            <person name="Nakayama K."/>
        </authorList>
    </citation>
    <scope>NUCLEOTIDE SEQUENCE</scope>
</reference>
<reference evidence="2" key="1">
    <citation type="journal article" date="2022" name="Int. J. Mol. Sci.">
        <title>Draft Genome of Tanacetum Coccineum: Genomic Comparison of Closely Related Tanacetum-Family Plants.</title>
        <authorList>
            <person name="Yamashiro T."/>
            <person name="Shiraishi A."/>
            <person name="Nakayama K."/>
            <person name="Satake H."/>
        </authorList>
    </citation>
    <scope>NUCLEOTIDE SEQUENCE</scope>
</reference>